<proteinExistence type="predicted"/>
<sequence>MLGHFFLEAVEILRTAYPEKTAYLTSVSECAVQGYSSTTYFVTFTEEEGVSEMVLQLRRPEHYLNVSVLEAAREVLGELVPAARLLMEYDRGENKLLAYEMSRIPGMCLSEFTGRKEYVDCLPVTAHSLGSMLGKCCMPGRVAPAEFTRAVRNRLEKAVKSSDPLLASYIDDFRELLDTKQVLDCLPMAIGNGDLQFSNILVDETGQVTGLVDWEDELHQAPLGFDLCFLQWLLGDFRALLTGGKYTLYPNASEIEAGFWGGFFAHLPPAMRVTNTFIGQLEQVMRFGAVFFHAIDGRCNLPSCIGLLRLQLDYTIPVQRLGLNFVQNSGMILD</sequence>
<dbReference type="AlphaFoldDB" id="M5G377"/>
<dbReference type="HOGENOM" id="CLU_831613_0_0_1"/>
<accession>M5G377</accession>
<dbReference type="InterPro" id="IPR002575">
    <property type="entry name" value="Aminoglycoside_PTrfase"/>
</dbReference>
<feature type="domain" description="Aminoglycoside phosphotransferase" evidence="1">
    <location>
        <begin position="33"/>
        <end position="233"/>
    </location>
</feature>
<dbReference type="STRING" id="1858805.M5G377"/>
<dbReference type="Gene3D" id="3.90.1200.10">
    <property type="match status" value="1"/>
</dbReference>
<organism evidence="2 3">
    <name type="scientific">Dacryopinax primogenitus (strain DJM 731)</name>
    <name type="common">Brown rot fungus</name>
    <dbReference type="NCBI Taxonomy" id="1858805"/>
    <lineage>
        <taxon>Eukaryota</taxon>
        <taxon>Fungi</taxon>
        <taxon>Dikarya</taxon>
        <taxon>Basidiomycota</taxon>
        <taxon>Agaricomycotina</taxon>
        <taxon>Dacrymycetes</taxon>
        <taxon>Dacrymycetales</taxon>
        <taxon>Dacrymycetaceae</taxon>
        <taxon>Dacryopinax</taxon>
    </lineage>
</organism>
<name>M5G377_DACPD</name>
<dbReference type="InterPro" id="IPR011009">
    <property type="entry name" value="Kinase-like_dom_sf"/>
</dbReference>
<dbReference type="GeneID" id="63682670"/>
<protein>
    <recommendedName>
        <fullName evidence="1">Aminoglycoside phosphotransferase domain-containing protein</fullName>
    </recommendedName>
</protein>
<dbReference type="EMBL" id="JH795874">
    <property type="protein sequence ID" value="EJT98192.1"/>
    <property type="molecule type" value="Genomic_DNA"/>
</dbReference>
<dbReference type="OrthoDB" id="3337671at2759"/>
<dbReference type="Pfam" id="PF01636">
    <property type="entry name" value="APH"/>
    <property type="match status" value="1"/>
</dbReference>
<evidence type="ECO:0000259" key="1">
    <source>
        <dbReference type="Pfam" id="PF01636"/>
    </source>
</evidence>
<evidence type="ECO:0000313" key="2">
    <source>
        <dbReference type="EMBL" id="EJT98192.1"/>
    </source>
</evidence>
<reference evidence="2 3" key="1">
    <citation type="journal article" date="2012" name="Science">
        <title>The Paleozoic origin of enzymatic lignin decomposition reconstructed from 31 fungal genomes.</title>
        <authorList>
            <person name="Floudas D."/>
            <person name="Binder M."/>
            <person name="Riley R."/>
            <person name="Barry K."/>
            <person name="Blanchette R.A."/>
            <person name="Henrissat B."/>
            <person name="Martinez A.T."/>
            <person name="Otillar R."/>
            <person name="Spatafora J.W."/>
            <person name="Yadav J.S."/>
            <person name="Aerts A."/>
            <person name="Benoit I."/>
            <person name="Boyd A."/>
            <person name="Carlson A."/>
            <person name="Copeland A."/>
            <person name="Coutinho P.M."/>
            <person name="de Vries R.P."/>
            <person name="Ferreira P."/>
            <person name="Findley K."/>
            <person name="Foster B."/>
            <person name="Gaskell J."/>
            <person name="Glotzer D."/>
            <person name="Gorecki P."/>
            <person name="Heitman J."/>
            <person name="Hesse C."/>
            <person name="Hori C."/>
            <person name="Igarashi K."/>
            <person name="Jurgens J.A."/>
            <person name="Kallen N."/>
            <person name="Kersten P."/>
            <person name="Kohler A."/>
            <person name="Kuees U."/>
            <person name="Kumar T.K.A."/>
            <person name="Kuo A."/>
            <person name="LaButti K."/>
            <person name="Larrondo L.F."/>
            <person name="Lindquist E."/>
            <person name="Ling A."/>
            <person name="Lombard V."/>
            <person name="Lucas S."/>
            <person name="Lundell T."/>
            <person name="Martin R."/>
            <person name="McLaughlin D.J."/>
            <person name="Morgenstern I."/>
            <person name="Morin E."/>
            <person name="Murat C."/>
            <person name="Nagy L.G."/>
            <person name="Nolan M."/>
            <person name="Ohm R.A."/>
            <person name="Patyshakuliyeva A."/>
            <person name="Rokas A."/>
            <person name="Ruiz-Duenas F.J."/>
            <person name="Sabat G."/>
            <person name="Salamov A."/>
            <person name="Samejima M."/>
            <person name="Schmutz J."/>
            <person name="Slot J.C."/>
            <person name="St John F."/>
            <person name="Stenlid J."/>
            <person name="Sun H."/>
            <person name="Sun S."/>
            <person name="Syed K."/>
            <person name="Tsang A."/>
            <person name="Wiebenga A."/>
            <person name="Young D."/>
            <person name="Pisabarro A."/>
            <person name="Eastwood D.C."/>
            <person name="Martin F."/>
            <person name="Cullen D."/>
            <person name="Grigoriev I.V."/>
            <person name="Hibbett D.S."/>
        </authorList>
    </citation>
    <scope>NUCLEOTIDE SEQUENCE [LARGE SCALE GENOMIC DNA]</scope>
    <source>
        <strain evidence="2 3">DJM-731 SS1</strain>
    </source>
</reference>
<dbReference type="SUPFAM" id="SSF56112">
    <property type="entry name" value="Protein kinase-like (PK-like)"/>
    <property type="match status" value="1"/>
</dbReference>
<keyword evidence="3" id="KW-1185">Reference proteome</keyword>
<dbReference type="RefSeq" id="XP_040625090.1">
    <property type="nucleotide sequence ID" value="XM_040767608.1"/>
</dbReference>
<dbReference type="OMA" id="WICELHE"/>
<dbReference type="Proteomes" id="UP000030653">
    <property type="component" value="Unassembled WGS sequence"/>
</dbReference>
<evidence type="ECO:0000313" key="3">
    <source>
        <dbReference type="Proteomes" id="UP000030653"/>
    </source>
</evidence>
<gene>
    <name evidence="2" type="ORF">DACRYDRAFT_102053</name>
</gene>